<keyword evidence="6" id="KW-0333">Golgi apparatus</keyword>
<dbReference type="GO" id="GO:0000139">
    <property type="term" value="C:Golgi membrane"/>
    <property type="evidence" value="ECO:0007669"/>
    <property type="project" value="UniProtKB-SubCell"/>
</dbReference>
<keyword evidence="12" id="KW-1185">Reference proteome</keyword>
<dbReference type="OrthoDB" id="332281at2759"/>
<organism evidence="11 12">
    <name type="scientific">Pochonia chlamydosporia 170</name>
    <dbReference type="NCBI Taxonomy" id="1380566"/>
    <lineage>
        <taxon>Eukaryota</taxon>
        <taxon>Fungi</taxon>
        <taxon>Dikarya</taxon>
        <taxon>Ascomycota</taxon>
        <taxon>Pezizomycotina</taxon>
        <taxon>Sordariomycetes</taxon>
        <taxon>Hypocreomycetidae</taxon>
        <taxon>Hypocreales</taxon>
        <taxon>Clavicipitaceae</taxon>
        <taxon>Pochonia</taxon>
    </lineage>
</organism>
<dbReference type="GO" id="GO:0017119">
    <property type="term" value="C:Golgi transport complex"/>
    <property type="evidence" value="ECO:0007669"/>
    <property type="project" value="TreeGrafter"/>
</dbReference>
<sequence>MSHLAIPSSQRPTSSASSYNLPSDTSDLDPDNDAPLPFPEALPRTDFLVPDFDPAAYLSALPHRHQTLEDLRSDLRDRSATISSELLELVNSNYTAFLSLGSELKGGDEKVEDVKVALLGFRRAVEEVKAKVAKRRDESRELNNELRDVRTGIEQGRKMLELSDRLSALEERLSVDSLPAGAGGKEWDSESSDGDEEEDGEGVSGLLASSPSKLLQSARDCGEIILLKESLDQQHPFVIKMEERLTRCRNTLLLDLGNALKEAKGAGVKGQDRVLRYLAIYRMLDAQKEAVKALKGG</sequence>
<name>A0A179FI90_METCM</name>
<comment type="similarity">
    <text evidence="2">Belongs to the COG2 family.</text>
</comment>
<feature type="region of interest" description="Disordered" evidence="9">
    <location>
        <begin position="178"/>
        <end position="207"/>
    </location>
</feature>
<comment type="caution">
    <text evidence="11">The sequence shown here is derived from an EMBL/GenBank/DDBJ whole genome shotgun (WGS) entry which is preliminary data.</text>
</comment>
<dbReference type="AlphaFoldDB" id="A0A179FI90"/>
<dbReference type="Proteomes" id="UP000078397">
    <property type="component" value="Unassembled WGS sequence"/>
</dbReference>
<protein>
    <recommendedName>
        <fullName evidence="3">Conserved oligomeric Golgi complex subunit 2</fullName>
    </recommendedName>
    <alternativeName>
        <fullName evidence="8">Component of oligomeric Golgi complex 2</fullName>
    </alternativeName>
</protein>
<dbReference type="GeneID" id="28849252"/>
<keyword evidence="4" id="KW-0813">Transport</keyword>
<dbReference type="GO" id="GO:0006891">
    <property type="term" value="P:intra-Golgi vesicle-mediated transport"/>
    <property type="evidence" value="ECO:0007669"/>
    <property type="project" value="TreeGrafter"/>
</dbReference>
<dbReference type="EMBL" id="LSBJ02000005">
    <property type="protein sequence ID" value="OAQ65000.1"/>
    <property type="molecule type" value="Genomic_DNA"/>
</dbReference>
<dbReference type="PANTHER" id="PTHR12961">
    <property type="entry name" value="CONSERVED OLIGOMERIC GOLGI COMPLEX COMPONENT 2"/>
    <property type="match status" value="1"/>
</dbReference>
<dbReference type="KEGG" id="pchm:VFPPC_06180"/>
<evidence type="ECO:0000256" key="6">
    <source>
        <dbReference type="ARBA" id="ARBA00023034"/>
    </source>
</evidence>
<feature type="compositionally biased region" description="Low complexity" evidence="9">
    <location>
        <begin position="8"/>
        <end position="18"/>
    </location>
</feature>
<comment type="subcellular location">
    <subcellularLocation>
        <location evidence="1">Golgi apparatus membrane</location>
        <topology evidence="1">Peripheral membrane protein</topology>
    </subcellularLocation>
</comment>
<dbReference type="RefSeq" id="XP_018142314.1">
    <property type="nucleotide sequence ID" value="XM_018285258.1"/>
</dbReference>
<evidence type="ECO:0000256" key="4">
    <source>
        <dbReference type="ARBA" id="ARBA00022448"/>
    </source>
</evidence>
<evidence type="ECO:0000256" key="5">
    <source>
        <dbReference type="ARBA" id="ARBA00022927"/>
    </source>
</evidence>
<keyword evidence="5" id="KW-0653">Protein transport</keyword>
<evidence type="ECO:0000256" key="2">
    <source>
        <dbReference type="ARBA" id="ARBA00007603"/>
    </source>
</evidence>
<evidence type="ECO:0000313" key="12">
    <source>
        <dbReference type="Proteomes" id="UP000078397"/>
    </source>
</evidence>
<evidence type="ECO:0000256" key="8">
    <source>
        <dbReference type="ARBA" id="ARBA00031344"/>
    </source>
</evidence>
<dbReference type="Pfam" id="PF06148">
    <property type="entry name" value="COG2_N"/>
    <property type="match status" value="1"/>
</dbReference>
<proteinExistence type="inferred from homology"/>
<feature type="compositionally biased region" description="Acidic residues" evidence="9">
    <location>
        <begin position="189"/>
        <end position="201"/>
    </location>
</feature>
<dbReference type="STRING" id="1380566.A0A179FI90"/>
<evidence type="ECO:0000256" key="3">
    <source>
        <dbReference type="ARBA" id="ARBA00020977"/>
    </source>
</evidence>
<dbReference type="GO" id="GO:0015031">
    <property type="term" value="P:protein transport"/>
    <property type="evidence" value="ECO:0007669"/>
    <property type="project" value="UniProtKB-KW"/>
</dbReference>
<evidence type="ECO:0000256" key="1">
    <source>
        <dbReference type="ARBA" id="ARBA00004395"/>
    </source>
</evidence>
<dbReference type="GO" id="GO:0007030">
    <property type="term" value="P:Golgi organization"/>
    <property type="evidence" value="ECO:0007669"/>
    <property type="project" value="InterPro"/>
</dbReference>
<dbReference type="InterPro" id="IPR009316">
    <property type="entry name" value="COG2"/>
</dbReference>
<keyword evidence="7" id="KW-0472">Membrane</keyword>
<reference evidence="11 12" key="1">
    <citation type="journal article" date="2016" name="PLoS Pathog.">
        <title>Biosynthesis of antibiotic leucinostatins in bio-control fungus Purpureocillium lilacinum and their inhibition on phytophthora revealed by genome mining.</title>
        <authorList>
            <person name="Wang G."/>
            <person name="Liu Z."/>
            <person name="Lin R."/>
            <person name="Li E."/>
            <person name="Mao Z."/>
            <person name="Ling J."/>
            <person name="Yang Y."/>
            <person name="Yin W.B."/>
            <person name="Xie B."/>
        </authorList>
    </citation>
    <scope>NUCLEOTIDE SEQUENCE [LARGE SCALE GENOMIC DNA]</scope>
    <source>
        <strain evidence="11">170</strain>
    </source>
</reference>
<feature type="domain" description="Conserved oligomeric Golgi complex subunit 2 N-terminal" evidence="10">
    <location>
        <begin position="44"/>
        <end position="114"/>
    </location>
</feature>
<evidence type="ECO:0000259" key="10">
    <source>
        <dbReference type="Pfam" id="PF06148"/>
    </source>
</evidence>
<evidence type="ECO:0000256" key="9">
    <source>
        <dbReference type="SAM" id="MobiDB-lite"/>
    </source>
</evidence>
<gene>
    <name evidence="11" type="ORF">VFPPC_06180</name>
</gene>
<dbReference type="PANTHER" id="PTHR12961:SF0">
    <property type="entry name" value="CONSERVED OLIGOMERIC GOLGI COMPLEX SUBUNIT 2"/>
    <property type="match status" value="1"/>
</dbReference>
<feature type="region of interest" description="Disordered" evidence="9">
    <location>
        <begin position="1"/>
        <end position="40"/>
    </location>
</feature>
<evidence type="ECO:0000256" key="7">
    <source>
        <dbReference type="ARBA" id="ARBA00023136"/>
    </source>
</evidence>
<evidence type="ECO:0000313" key="11">
    <source>
        <dbReference type="EMBL" id="OAQ65000.1"/>
    </source>
</evidence>
<accession>A0A179FI90</accession>
<dbReference type="InterPro" id="IPR024602">
    <property type="entry name" value="COG_su2_N"/>
</dbReference>